<sequence length="61" mass="7335">MFKMVRNCRIHLKLGQNSQIHYSYSMGSSSISITLVYHSKKKKPWVQTFYLFIRKTLSFQF</sequence>
<dbReference type="EMBL" id="GBXM01006277">
    <property type="protein sequence ID" value="JAI02301.1"/>
    <property type="molecule type" value="Transcribed_RNA"/>
</dbReference>
<reference evidence="1" key="2">
    <citation type="journal article" date="2015" name="Fish Shellfish Immunol.">
        <title>Early steps in the European eel (Anguilla anguilla)-Vibrio vulnificus interaction in the gills: Role of the RtxA13 toxin.</title>
        <authorList>
            <person name="Callol A."/>
            <person name="Pajuelo D."/>
            <person name="Ebbesson L."/>
            <person name="Teles M."/>
            <person name="MacKenzie S."/>
            <person name="Amaro C."/>
        </authorList>
    </citation>
    <scope>NUCLEOTIDE SEQUENCE</scope>
</reference>
<organism evidence="1">
    <name type="scientific">Anguilla anguilla</name>
    <name type="common">European freshwater eel</name>
    <name type="synonym">Muraena anguilla</name>
    <dbReference type="NCBI Taxonomy" id="7936"/>
    <lineage>
        <taxon>Eukaryota</taxon>
        <taxon>Metazoa</taxon>
        <taxon>Chordata</taxon>
        <taxon>Craniata</taxon>
        <taxon>Vertebrata</taxon>
        <taxon>Euteleostomi</taxon>
        <taxon>Actinopterygii</taxon>
        <taxon>Neopterygii</taxon>
        <taxon>Teleostei</taxon>
        <taxon>Anguilliformes</taxon>
        <taxon>Anguillidae</taxon>
        <taxon>Anguilla</taxon>
    </lineage>
</organism>
<name>A0A0E9XKG2_ANGAN</name>
<accession>A0A0E9XKG2</accession>
<evidence type="ECO:0000313" key="1">
    <source>
        <dbReference type="EMBL" id="JAI02301.1"/>
    </source>
</evidence>
<protein>
    <submittedName>
        <fullName evidence="1">Uncharacterized protein</fullName>
    </submittedName>
</protein>
<reference evidence="1" key="1">
    <citation type="submission" date="2014-11" db="EMBL/GenBank/DDBJ databases">
        <authorList>
            <person name="Amaro Gonzalez C."/>
        </authorList>
    </citation>
    <scope>NUCLEOTIDE SEQUENCE</scope>
</reference>
<proteinExistence type="predicted"/>
<dbReference type="AlphaFoldDB" id="A0A0E9XKG2"/>